<dbReference type="PANTHER" id="PTHR45947">
    <property type="entry name" value="SULFOQUINOVOSYL TRANSFERASE SQD2"/>
    <property type="match status" value="1"/>
</dbReference>
<feature type="domain" description="Glycosyltransferase subfamily 4-like N-terminal" evidence="1">
    <location>
        <begin position="14"/>
        <end position="114"/>
    </location>
</feature>
<evidence type="ECO:0000313" key="3">
    <source>
        <dbReference type="Proteomes" id="UP000554837"/>
    </source>
</evidence>
<dbReference type="GO" id="GO:0016758">
    <property type="term" value="F:hexosyltransferase activity"/>
    <property type="evidence" value="ECO:0007669"/>
    <property type="project" value="TreeGrafter"/>
</dbReference>
<dbReference type="OrthoDB" id="8989364at2"/>
<evidence type="ECO:0000259" key="1">
    <source>
        <dbReference type="Pfam" id="PF13439"/>
    </source>
</evidence>
<dbReference type="Pfam" id="PF13692">
    <property type="entry name" value="Glyco_trans_1_4"/>
    <property type="match status" value="1"/>
</dbReference>
<dbReference type="SUPFAM" id="SSF53756">
    <property type="entry name" value="UDP-Glycosyltransferase/glycogen phosphorylase"/>
    <property type="match status" value="1"/>
</dbReference>
<dbReference type="Pfam" id="PF13439">
    <property type="entry name" value="Glyco_transf_4"/>
    <property type="match status" value="1"/>
</dbReference>
<dbReference type="RefSeq" id="WP_138856889.1">
    <property type="nucleotide sequence ID" value="NZ_CP040709.1"/>
</dbReference>
<dbReference type="Proteomes" id="UP000554837">
    <property type="component" value="Unassembled WGS sequence"/>
</dbReference>
<keyword evidence="2" id="KW-0808">Transferase</keyword>
<dbReference type="AlphaFoldDB" id="A0A840S508"/>
<dbReference type="EMBL" id="JACHHO010000001">
    <property type="protein sequence ID" value="MBB5204116.1"/>
    <property type="molecule type" value="Genomic_DNA"/>
</dbReference>
<evidence type="ECO:0000313" key="2">
    <source>
        <dbReference type="EMBL" id="MBB5204116.1"/>
    </source>
</evidence>
<dbReference type="CDD" id="cd03801">
    <property type="entry name" value="GT4_PimA-like"/>
    <property type="match status" value="1"/>
</dbReference>
<gene>
    <name evidence="2" type="ORF">HNQ51_001409</name>
</gene>
<dbReference type="InterPro" id="IPR050194">
    <property type="entry name" value="Glycosyltransferase_grp1"/>
</dbReference>
<comment type="caution">
    <text evidence="2">The sequence shown here is derived from an EMBL/GenBank/DDBJ whole genome shotgun (WGS) entry which is preliminary data.</text>
</comment>
<dbReference type="PANTHER" id="PTHR45947:SF3">
    <property type="entry name" value="SULFOQUINOVOSYL TRANSFERASE SQD2"/>
    <property type="match status" value="1"/>
</dbReference>
<accession>A0A840S508</accession>
<proteinExistence type="predicted"/>
<name>A0A840S508_9BURK</name>
<organism evidence="2 3">
    <name type="scientific">Inhella inkyongensis</name>
    <dbReference type="NCBI Taxonomy" id="392593"/>
    <lineage>
        <taxon>Bacteria</taxon>
        <taxon>Pseudomonadati</taxon>
        <taxon>Pseudomonadota</taxon>
        <taxon>Betaproteobacteria</taxon>
        <taxon>Burkholderiales</taxon>
        <taxon>Sphaerotilaceae</taxon>
        <taxon>Inhella</taxon>
    </lineage>
</organism>
<reference evidence="2 3" key="1">
    <citation type="submission" date="2020-08" db="EMBL/GenBank/DDBJ databases">
        <title>Genomic Encyclopedia of Type Strains, Phase IV (KMG-IV): sequencing the most valuable type-strain genomes for metagenomic binning, comparative biology and taxonomic classification.</title>
        <authorList>
            <person name="Goeker M."/>
        </authorList>
    </citation>
    <scope>NUCLEOTIDE SEQUENCE [LARGE SCALE GENOMIC DNA]</scope>
    <source>
        <strain evidence="2 3">DSM 23958</strain>
    </source>
</reference>
<dbReference type="Gene3D" id="3.40.50.2000">
    <property type="entry name" value="Glycogen Phosphorylase B"/>
    <property type="match status" value="2"/>
</dbReference>
<protein>
    <submittedName>
        <fullName evidence="2">Glycosyltransferase involved in cell wall biosynthesis</fullName>
    </submittedName>
</protein>
<dbReference type="InterPro" id="IPR028098">
    <property type="entry name" value="Glyco_trans_4-like_N"/>
</dbReference>
<sequence>MRIAHLMLTRHFAGSERYAVELANAQAERHEVAMLLPKAAQGDSPQTWARHLDPRVQQIPLPNARWLQPWAARRALNAWQPEVAHAHLSLGCKALGGWRAPKTLRVATLHIEYKPQQHARLDALIAIAPWQLSALPALPTGLREHCEAIANWSKARPSSPGARERQRQQWGVGPDEFLIGTLGRAEQSKGWEVLLQAFEQAALPQARLVLVGQGRDWASLRKRAPQQVLMPGFTQAPQDCLAAFDLFVSAAHSEPFGLVFLEAMHAGLPILATRTEGAQFLGREFLGRVPVGDAAALADALRAAAAQRPARRTYRMDDFEPDAQIARIENFYQRERARLLAASA</sequence>
<keyword evidence="3" id="KW-1185">Reference proteome</keyword>